<evidence type="ECO:0000313" key="2">
    <source>
        <dbReference type="EMBL" id="KAH3876176.1"/>
    </source>
</evidence>
<dbReference type="EMBL" id="JAIWYP010000001">
    <property type="protein sequence ID" value="KAH3876176.1"/>
    <property type="molecule type" value="Genomic_DNA"/>
</dbReference>
<keyword evidence="1" id="KW-0812">Transmembrane</keyword>
<dbReference type="AlphaFoldDB" id="A0A9D4MIW4"/>
<dbReference type="Proteomes" id="UP000828390">
    <property type="component" value="Unassembled WGS sequence"/>
</dbReference>
<keyword evidence="1" id="KW-1133">Transmembrane helix</keyword>
<reference evidence="2" key="1">
    <citation type="journal article" date="2019" name="bioRxiv">
        <title>The Genome of the Zebra Mussel, Dreissena polymorpha: A Resource for Invasive Species Research.</title>
        <authorList>
            <person name="McCartney M.A."/>
            <person name="Auch B."/>
            <person name="Kono T."/>
            <person name="Mallez S."/>
            <person name="Zhang Y."/>
            <person name="Obille A."/>
            <person name="Becker A."/>
            <person name="Abrahante J.E."/>
            <person name="Garbe J."/>
            <person name="Badalamenti J.P."/>
            <person name="Herman A."/>
            <person name="Mangelson H."/>
            <person name="Liachko I."/>
            <person name="Sullivan S."/>
            <person name="Sone E.D."/>
            <person name="Koren S."/>
            <person name="Silverstein K.A.T."/>
            <person name="Beckman K.B."/>
            <person name="Gohl D.M."/>
        </authorList>
    </citation>
    <scope>NUCLEOTIDE SEQUENCE</scope>
    <source>
        <strain evidence="2">Duluth1</strain>
        <tissue evidence="2">Whole animal</tissue>
    </source>
</reference>
<feature type="transmembrane region" description="Helical" evidence="1">
    <location>
        <begin position="12"/>
        <end position="33"/>
    </location>
</feature>
<protein>
    <submittedName>
        <fullName evidence="2">Uncharacterized protein</fullName>
    </submittedName>
</protein>
<gene>
    <name evidence="2" type="ORF">DPMN_000011</name>
</gene>
<organism evidence="2 3">
    <name type="scientific">Dreissena polymorpha</name>
    <name type="common">Zebra mussel</name>
    <name type="synonym">Mytilus polymorpha</name>
    <dbReference type="NCBI Taxonomy" id="45954"/>
    <lineage>
        <taxon>Eukaryota</taxon>
        <taxon>Metazoa</taxon>
        <taxon>Spiralia</taxon>
        <taxon>Lophotrochozoa</taxon>
        <taxon>Mollusca</taxon>
        <taxon>Bivalvia</taxon>
        <taxon>Autobranchia</taxon>
        <taxon>Heteroconchia</taxon>
        <taxon>Euheterodonta</taxon>
        <taxon>Imparidentia</taxon>
        <taxon>Neoheterodontei</taxon>
        <taxon>Myida</taxon>
        <taxon>Dreissenoidea</taxon>
        <taxon>Dreissenidae</taxon>
        <taxon>Dreissena</taxon>
    </lineage>
</organism>
<keyword evidence="1" id="KW-0472">Membrane</keyword>
<evidence type="ECO:0000313" key="3">
    <source>
        <dbReference type="Proteomes" id="UP000828390"/>
    </source>
</evidence>
<proteinExistence type="predicted"/>
<name>A0A9D4MIW4_DREPO</name>
<comment type="caution">
    <text evidence="2">The sequence shown here is derived from an EMBL/GenBank/DDBJ whole genome shotgun (WGS) entry which is preliminary data.</text>
</comment>
<sequence>MTLTYCVEITLTFWVAIALTFWVSMTLTNLMTLKTDVVGDNLTQLMVGNDAHLLV</sequence>
<keyword evidence="3" id="KW-1185">Reference proteome</keyword>
<accession>A0A9D4MIW4</accession>
<reference evidence="2" key="2">
    <citation type="submission" date="2020-11" db="EMBL/GenBank/DDBJ databases">
        <authorList>
            <person name="McCartney M.A."/>
            <person name="Auch B."/>
            <person name="Kono T."/>
            <person name="Mallez S."/>
            <person name="Becker A."/>
            <person name="Gohl D.M."/>
            <person name="Silverstein K.A.T."/>
            <person name="Koren S."/>
            <person name="Bechman K.B."/>
            <person name="Herman A."/>
            <person name="Abrahante J.E."/>
            <person name="Garbe J."/>
        </authorList>
    </citation>
    <scope>NUCLEOTIDE SEQUENCE</scope>
    <source>
        <strain evidence="2">Duluth1</strain>
        <tissue evidence="2">Whole animal</tissue>
    </source>
</reference>
<evidence type="ECO:0000256" key="1">
    <source>
        <dbReference type="SAM" id="Phobius"/>
    </source>
</evidence>